<dbReference type="Proteomes" id="UP000187209">
    <property type="component" value="Unassembled WGS sequence"/>
</dbReference>
<dbReference type="OrthoDB" id="292123at2759"/>
<protein>
    <recommendedName>
        <fullName evidence="4">Tyrosine-protein kinase ephrin type A/B receptor-like domain-containing protein</fullName>
    </recommendedName>
</protein>
<feature type="transmembrane region" description="Helical" evidence="3">
    <location>
        <begin position="748"/>
        <end position="770"/>
    </location>
</feature>
<dbReference type="Pfam" id="PF07699">
    <property type="entry name" value="Ephrin_rec_like"/>
    <property type="match status" value="1"/>
</dbReference>
<name>A0A1R2CZB4_9CILI</name>
<gene>
    <name evidence="5" type="ORF">SteCoe_2523</name>
</gene>
<keyword evidence="3" id="KW-1133">Transmembrane helix</keyword>
<evidence type="ECO:0000313" key="5">
    <source>
        <dbReference type="EMBL" id="OMJ94323.1"/>
    </source>
</evidence>
<dbReference type="InterPro" id="IPR009030">
    <property type="entry name" value="Growth_fac_rcpt_cys_sf"/>
</dbReference>
<proteinExistence type="predicted"/>
<evidence type="ECO:0000313" key="6">
    <source>
        <dbReference type="Proteomes" id="UP000187209"/>
    </source>
</evidence>
<evidence type="ECO:0000256" key="1">
    <source>
        <dbReference type="ARBA" id="ARBA00022441"/>
    </source>
</evidence>
<feature type="transmembrane region" description="Helical" evidence="3">
    <location>
        <begin position="1039"/>
        <end position="1064"/>
    </location>
</feature>
<feature type="transmembrane region" description="Helical" evidence="3">
    <location>
        <begin position="805"/>
        <end position="827"/>
    </location>
</feature>
<evidence type="ECO:0000256" key="3">
    <source>
        <dbReference type="SAM" id="Phobius"/>
    </source>
</evidence>
<dbReference type="PANTHER" id="PTHR46093:SF18">
    <property type="entry name" value="FIBRONECTIN TYPE-III DOMAIN-CONTAINING PROTEIN"/>
    <property type="match status" value="1"/>
</dbReference>
<organism evidence="5 6">
    <name type="scientific">Stentor coeruleus</name>
    <dbReference type="NCBI Taxonomy" id="5963"/>
    <lineage>
        <taxon>Eukaryota</taxon>
        <taxon>Sar</taxon>
        <taxon>Alveolata</taxon>
        <taxon>Ciliophora</taxon>
        <taxon>Postciliodesmatophora</taxon>
        <taxon>Heterotrichea</taxon>
        <taxon>Heterotrichida</taxon>
        <taxon>Stentoridae</taxon>
        <taxon>Stentor</taxon>
    </lineage>
</organism>
<keyword evidence="2" id="KW-0677">Repeat</keyword>
<dbReference type="InterPro" id="IPR015915">
    <property type="entry name" value="Kelch-typ_b-propeller"/>
</dbReference>
<dbReference type="Gene3D" id="2.10.50.10">
    <property type="entry name" value="Tumor Necrosis Factor Receptor, subunit A, domain 2"/>
    <property type="match status" value="1"/>
</dbReference>
<keyword evidence="1" id="KW-0880">Kelch repeat</keyword>
<feature type="domain" description="Tyrosine-protein kinase ephrin type A/B receptor-like" evidence="4">
    <location>
        <begin position="684"/>
        <end position="712"/>
    </location>
</feature>
<keyword evidence="3" id="KW-0812">Transmembrane</keyword>
<dbReference type="Pfam" id="PF24681">
    <property type="entry name" value="Kelch_KLHDC2_KLHL20_DRC7"/>
    <property type="match status" value="1"/>
</dbReference>
<evidence type="ECO:0000259" key="4">
    <source>
        <dbReference type="Pfam" id="PF07699"/>
    </source>
</evidence>
<evidence type="ECO:0000256" key="2">
    <source>
        <dbReference type="ARBA" id="ARBA00022737"/>
    </source>
</evidence>
<dbReference type="PANTHER" id="PTHR46093">
    <property type="entry name" value="ACYL-COA-BINDING DOMAIN-CONTAINING PROTEIN 5"/>
    <property type="match status" value="1"/>
</dbReference>
<comment type="caution">
    <text evidence="5">The sequence shown here is derived from an EMBL/GenBank/DDBJ whole genome shotgun (WGS) entry which is preliminary data.</text>
</comment>
<dbReference type="EMBL" id="MPUH01000028">
    <property type="protein sequence ID" value="OMJ94323.1"/>
    <property type="molecule type" value="Genomic_DNA"/>
</dbReference>
<reference evidence="5 6" key="1">
    <citation type="submission" date="2016-11" db="EMBL/GenBank/DDBJ databases">
        <title>The macronuclear genome of Stentor coeruleus: a giant cell with tiny introns.</title>
        <authorList>
            <person name="Slabodnick M."/>
            <person name="Ruby J.G."/>
            <person name="Reiff S.B."/>
            <person name="Swart E.C."/>
            <person name="Gosai S."/>
            <person name="Prabakaran S."/>
            <person name="Witkowska E."/>
            <person name="Larue G.E."/>
            <person name="Fisher S."/>
            <person name="Freeman R.M."/>
            <person name="Gunawardena J."/>
            <person name="Chu W."/>
            <person name="Stover N.A."/>
            <person name="Gregory B.D."/>
            <person name="Nowacki M."/>
            <person name="Derisi J."/>
            <person name="Roy S.W."/>
            <person name="Marshall W.F."/>
            <person name="Sood P."/>
        </authorList>
    </citation>
    <scope>NUCLEOTIDE SEQUENCE [LARGE SCALE GENOMIC DNA]</scope>
    <source>
        <strain evidence="5">WM001</strain>
    </source>
</reference>
<sequence>MYFLLLSIVSSIKVTKIPESGNPPTRLSGSSAVYDPILNRIITFGGFEYSSLEKISAIFTFNLNFLEWDEIKPQSTFIPDGHSSSYLYLRPDRTLLIFFGLTSSGISSEVYSFNLNTRKWKSEELTGDSILGRDHPGFTSFTYLSINYIAFFGGQTSMGIEDSLYTINTQTLEVRKMPQNNNFPSKKISASLCFWKNHLLLYGYYPESLDITTYKEVWKYSLETEEWEMLNIKGQKPIQRFFHTACVYLDYMFIFFGYKVDPPIDSFKDIWRLDLNELSWIQVGKDIKNTRFESGNVLINSTFYFVYGRDEYTLFNSILMFDLGQEDLRGELLVNNWDSPIKRISHCSFRVGVFMYVFGGMSEIGVYLNDMWKFDLENNYWSAVIMQGNVPSPRASFSCTQPNGQFFIIYGGKDDKNIFSDMYAFRTDTNFWIELTAITVTPAPRYNACIVYDNFKIYIIGGQNAQGSFKEIWYYDYIESTYGYVTKSLSFSLIKHNCWAVKEGESSILNVVGGSSFEEFPNFFWYQIEVLEDFFNVSVKMSSDYFYYTDNALVVSKDYFYIIYGSVMSRYMKSDICKVHLITGEVEILKLPIDSGAYGHSACHWKNSIYVFGGGKSLDAFRLENSITNNFFKIENSDNSIDIECSISTIGKNCTPCIPGEYYYNKQCIPCPKGKFSSVIAAFGEEQCIPCPAGTYSNKIGADYCLECPYEFYCPLGSINPKVLLNNLEKQEIHPGNYKRKTNYISGVVNKLVCFAIVACFGIGIITMTFKRVWNKLECLDLFAKKHRQELEVPVVYRRTSLGGLFSVFFVLISFFLLTGSFLTYFLDNIIEMKSLMPSITLDIDIKSSLFTIETNFYIYGGDCTTNSKCHSKISVFPSGISYKTMIMTCNKIEEDTCQVIINFSNFSIDSTLSSITLSFKEKSSYTSFFTVNFTSSSSIPDSFSSVFIPVNSPSSKFVFKGNSPTLVYLRLIPSLFTSESSEWKNLDTGYHLQIDEDPKIGSLTSQNGINFEMYLYVQIILVKSETGLNTQRIINNNWYVSVGGILGTIFGLMNFVSVFMNIFEGIKESYNKKIRKKVSDKRILQRIKVFRSEFGYDRDKGKRIKVAPIDILTE</sequence>
<dbReference type="InterPro" id="IPR011641">
    <property type="entry name" value="Tyr-kin_ephrin_A/B_rcpt-like"/>
</dbReference>
<dbReference type="SUPFAM" id="SSF117281">
    <property type="entry name" value="Kelch motif"/>
    <property type="match status" value="4"/>
</dbReference>
<dbReference type="SUPFAM" id="SSF57184">
    <property type="entry name" value="Growth factor receptor domain"/>
    <property type="match status" value="1"/>
</dbReference>
<keyword evidence="6" id="KW-1185">Reference proteome</keyword>
<dbReference type="Gene3D" id="2.120.10.80">
    <property type="entry name" value="Kelch-type beta propeller"/>
    <property type="match status" value="3"/>
</dbReference>
<dbReference type="AlphaFoldDB" id="A0A1R2CZB4"/>
<dbReference type="SMART" id="SM01411">
    <property type="entry name" value="Ephrin_rec_like"/>
    <property type="match status" value="1"/>
</dbReference>
<keyword evidence="3" id="KW-0472">Membrane</keyword>
<accession>A0A1R2CZB4</accession>